<protein>
    <submittedName>
        <fullName evidence="1">Response regulator</fullName>
    </submittedName>
</protein>
<reference evidence="1 2" key="1">
    <citation type="submission" date="2020-04" db="EMBL/GenBank/DDBJ databases">
        <title>Genome sequencing of novel species.</title>
        <authorList>
            <person name="Heo J."/>
            <person name="Kim S.-J."/>
            <person name="Kim J.-S."/>
            <person name="Hong S.-B."/>
            <person name="Kwon S.-W."/>
        </authorList>
    </citation>
    <scope>NUCLEOTIDE SEQUENCE [LARGE SCALE GENOMIC DNA]</scope>
    <source>
        <strain evidence="1 2">F39-2</strain>
    </source>
</reference>
<keyword evidence="2" id="KW-1185">Reference proteome</keyword>
<dbReference type="InterPro" id="IPR011006">
    <property type="entry name" value="CheY-like_superfamily"/>
</dbReference>
<dbReference type="Proteomes" id="UP000503278">
    <property type="component" value="Chromosome"/>
</dbReference>
<evidence type="ECO:0000313" key="1">
    <source>
        <dbReference type="EMBL" id="QJD94508.1"/>
    </source>
</evidence>
<proteinExistence type="predicted"/>
<name>A0A7L5DW92_9SPHI</name>
<dbReference type="Gene3D" id="3.40.50.2300">
    <property type="match status" value="1"/>
</dbReference>
<dbReference type="AlphaFoldDB" id="A0A7L5DW92"/>
<accession>A0A7L5DW92</accession>
<dbReference type="RefSeq" id="WP_169605526.1">
    <property type="nucleotide sequence ID" value="NZ_CP051682.1"/>
</dbReference>
<gene>
    <name evidence="1" type="ORF">HH214_00795</name>
</gene>
<dbReference type="SUPFAM" id="SSF52172">
    <property type="entry name" value="CheY-like"/>
    <property type="match status" value="1"/>
</dbReference>
<evidence type="ECO:0000313" key="2">
    <source>
        <dbReference type="Proteomes" id="UP000503278"/>
    </source>
</evidence>
<dbReference type="EMBL" id="CP051682">
    <property type="protein sequence ID" value="QJD94508.1"/>
    <property type="molecule type" value="Genomic_DNA"/>
</dbReference>
<organism evidence="1 2">
    <name type="scientific">Mucilaginibacter robiniae</name>
    <dbReference type="NCBI Taxonomy" id="2728022"/>
    <lineage>
        <taxon>Bacteria</taxon>
        <taxon>Pseudomonadati</taxon>
        <taxon>Bacteroidota</taxon>
        <taxon>Sphingobacteriia</taxon>
        <taxon>Sphingobacteriales</taxon>
        <taxon>Sphingobacteriaceae</taxon>
        <taxon>Mucilaginibacter</taxon>
    </lineage>
</organism>
<sequence length="119" mass="13419">MKKRILLIDDDVIGANLLSQLLNYMGYEVCSLPRIERVFYEIPKCKPDLILLHDILSTISSNVIERSINAIDGSSHIPVVKFSESDYSGFTSLLASQENVKHITSLDTFIQKIEHQLVA</sequence>
<dbReference type="KEGG" id="mrob:HH214_00795"/>